<accession>A0A4U8YT50</accession>
<keyword evidence="2" id="KW-1185">Reference proteome</keyword>
<reference evidence="1 2" key="1">
    <citation type="submission" date="2019-03" db="EMBL/GenBank/DDBJ databases">
        <authorList>
            <person name="Nijsse B."/>
        </authorList>
    </citation>
    <scope>NUCLEOTIDE SEQUENCE [LARGE SCALE GENOMIC DNA]</scope>
    <source>
        <strain evidence="1">Desulfoluna butyratoxydans MSL71</strain>
    </source>
</reference>
<dbReference type="InterPro" id="IPR054227">
    <property type="entry name" value="DUF6951"/>
</dbReference>
<proteinExistence type="predicted"/>
<sequence>MTEMEVFAGVCGFKTVITADPTDKYKAVCTLETGCPNLKKVAEALGDEPLDIMNELFAKGQSKVITLCTAHLPHVSCPVPAAILKTLEVSVGLALPADPVLTFRK</sequence>
<evidence type="ECO:0000313" key="1">
    <source>
        <dbReference type="EMBL" id="VFQ47150.1"/>
    </source>
</evidence>
<protein>
    <submittedName>
        <fullName evidence="1">Uncharacterized protein</fullName>
    </submittedName>
</protein>
<dbReference type="RefSeq" id="WP_180146408.1">
    <property type="nucleotide sequence ID" value="NZ_CAADHO010000014.1"/>
</dbReference>
<dbReference type="Proteomes" id="UP000507962">
    <property type="component" value="Unassembled WGS sequence"/>
</dbReference>
<dbReference type="AlphaFoldDB" id="A0A4U8YT50"/>
<dbReference type="Pfam" id="PF22263">
    <property type="entry name" value="DUF6951"/>
    <property type="match status" value="1"/>
</dbReference>
<dbReference type="EMBL" id="CAADHO010000014">
    <property type="protein sequence ID" value="VFQ47150.1"/>
    <property type="molecule type" value="Genomic_DNA"/>
</dbReference>
<name>A0A4U8YT50_9BACT</name>
<organism evidence="1 2">
    <name type="scientific">Desulfoluna butyratoxydans</name>
    <dbReference type="NCBI Taxonomy" id="231438"/>
    <lineage>
        <taxon>Bacteria</taxon>
        <taxon>Pseudomonadati</taxon>
        <taxon>Thermodesulfobacteriota</taxon>
        <taxon>Desulfobacteria</taxon>
        <taxon>Desulfobacterales</taxon>
        <taxon>Desulfolunaceae</taxon>
        <taxon>Desulfoluna</taxon>
    </lineage>
</organism>
<evidence type="ECO:0000313" key="2">
    <source>
        <dbReference type="Proteomes" id="UP000507962"/>
    </source>
</evidence>
<gene>
    <name evidence="1" type="ORF">MSL71_48360</name>
</gene>